<name>A0A7S9Q570_9PSED</name>
<evidence type="ECO:0000256" key="2">
    <source>
        <dbReference type="ARBA" id="ARBA00022475"/>
    </source>
</evidence>
<feature type="transmembrane region" description="Helical" evidence="6">
    <location>
        <begin position="73"/>
        <end position="90"/>
    </location>
</feature>
<accession>A0A7S9Q570</accession>
<protein>
    <submittedName>
        <fullName evidence="7">LysE family translocator</fullName>
    </submittedName>
</protein>
<feature type="transmembrane region" description="Helical" evidence="6">
    <location>
        <begin position="6"/>
        <end position="27"/>
    </location>
</feature>
<evidence type="ECO:0000256" key="6">
    <source>
        <dbReference type="SAM" id="Phobius"/>
    </source>
</evidence>
<sequence length="194" mass="20595">MTHSFLPFIAFALVASISPGPTNLLILAQGARHGLRSTLVPILAACLAAAATVLLVGMGLGQWLTRHPQVQHMMMWGGVLWLSWLAWQLLRSAGDTGAAAQVRAFTAVDAATLQVINPKVWLMAVAVIGVFAAPGLAVWQLALLFLVIALPCMTLWAVLGAGSAAWLQTPRRMRLFNRALGGLLLLSAWAAVLS</sequence>
<evidence type="ECO:0000313" key="8">
    <source>
        <dbReference type="Proteomes" id="UP000594430"/>
    </source>
</evidence>
<dbReference type="RefSeq" id="WP_027914673.1">
    <property type="nucleotide sequence ID" value="NZ_CANLYG010000005.1"/>
</dbReference>
<reference evidence="7 8" key="1">
    <citation type="submission" date="2020-11" db="EMBL/GenBank/DDBJ databases">
        <title>Pseudomonas fulva producing VIM-24.</title>
        <authorList>
            <person name="Liu S."/>
        </authorList>
    </citation>
    <scope>NUCLEOTIDE SEQUENCE [LARGE SCALE GENOMIC DNA]</scope>
    <source>
        <strain evidence="7 8">ZDHY414</strain>
    </source>
</reference>
<feature type="transmembrane region" description="Helical" evidence="6">
    <location>
        <begin position="175"/>
        <end position="192"/>
    </location>
</feature>
<comment type="subcellular location">
    <subcellularLocation>
        <location evidence="1">Cell membrane</location>
        <topology evidence="1">Multi-pass membrane protein</topology>
    </subcellularLocation>
</comment>
<dbReference type="GeneID" id="93441863"/>
<gene>
    <name evidence="7" type="ORF">IZU98_09200</name>
</gene>
<dbReference type="InterPro" id="IPR001123">
    <property type="entry name" value="LeuE-type"/>
</dbReference>
<feature type="transmembrane region" description="Helical" evidence="6">
    <location>
        <begin position="39"/>
        <end position="61"/>
    </location>
</feature>
<dbReference type="PANTHER" id="PTHR30086:SF20">
    <property type="entry name" value="ARGININE EXPORTER PROTEIN ARGO-RELATED"/>
    <property type="match status" value="1"/>
</dbReference>
<dbReference type="GO" id="GO:0033228">
    <property type="term" value="P:cysteine export across plasma membrane"/>
    <property type="evidence" value="ECO:0007669"/>
    <property type="project" value="TreeGrafter"/>
</dbReference>
<evidence type="ECO:0000313" key="7">
    <source>
        <dbReference type="EMBL" id="QPH50844.1"/>
    </source>
</evidence>
<dbReference type="AlphaFoldDB" id="A0A7S9Q570"/>
<evidence type="ECO:0000256" key="1">
    <source>
        <dbReference type="ARBA" id="ARBA00004651"/>
    </source>
</evidence>
<keyword evidence="5 6" id="KW-0472">Membrane</keyword>
<feature type="transmembrane region" description="Helical" evidence="6">
    <location>
        <begin position="120"/>
        <end position="139"/>
    </location>
</feature>
<dbReference type="Proteomes" id="UP000594430">
    <property type="component" value="Chromosome"/>
</dbReference>
<dbReference type="EMBL" id="CP064946">
    <property type="protein sequence ID" value="QPH50844.1"/>
    <property type="molecule type" value="Genomic_DNA"/>
</dbReference>
<evidence type="ECO:0000256" key="5">
    <source>
        <dbReference type="ARBA" id="ARBA00023136"/>
    </source>
</evidence>
<dbReference type="Pfam" id="PF01810">
    <property type="entry name" value="LysE"/>
    <property type="match status" value="1"/>
</dbReference>
<dbReference type="GO" id="GO:0005886">
    <property type="term" value="C:plasma membrane"/>
    <property type="evidence" value="ECO:0007669"/>
    <property type="project" value="UniProtKB-SubCell"/>
</dbReference>
<proteinExistence type="predicted"/>
<feature type="transmembrane region" description="Helical" evidence="6">
    <location>
        <begin position="145"/>
        <end position="168"/>
    </location>
</feature>
<dbReference type="PANTHER" id="PTHR30086">
    <property type="entry name" value="ARGININE EXPORTER PROTEIN ARGO"/>
    <property type="match status" value="1"/>
</dbReference>
<evidence type="ECO:0000256" key="4">
    <source>
        <dbReference type="ARBA" id="ARBA00022989"/>
    </source>
</evidence>
<keyword evidence="4 6" id="KW-1133">Transmembrane helix</keyword>
<organism evidence="7 8">
    <name type="scientific">Pseudomonas fulva</name>
    <dbReference type="NCBI Taxonomy" id="47880"/>
    <lineage>
        <taxon>Bacteria</taxon>
        <taxon>Pseudomonadati</taxon>
        <taxon>Pseudomonadota</taxon>
        <taxon>Gammaproteobacteria</taxon>
        <taxon>Pseudomonadales</taxon>
        <taxon>Pseudomonadaceae</taxon>
        <taxon>Pseudomonas</taxon>
    </lineage>
</organism>
<keyword evidence="2" id="KW-1003">Cell membrane</keyword>
<keyword evidence="3 6" id="KW-0812">Transmembrane</keyword>
<evidence type="ECO:0000256" key="3">
    <source>
        <dbReference type="ARBA" id="ARBA00022692"/>
    </source>
</evidence>
<dbReference type="GO" id="GO:0015171">
    <property type="term" value="F:amino acid transmembrane transporter activity"/>
    <property type="evidence" value="ECO:0007669"/>
    <property type="project" value="TreeGrafter"/>
</dbReference>